<dbReference type="InterPro" id="IPR017871">
    <property type="entry name" value="ABC_transporter-like_CS"/>
</dbReference>
<dbReference type="InterPro" id="IPR027417">
    <property type="entry name" value="P-loop_NTPase"/>
</dbReference>
<dbReference type="GO" id="GO:0003677">
    <property type="term" value="F:DNA binding"/>
    <property type="evidence" value="ECO:0007669"/>
    <property type="project" value="InterPro"/>
</dbReference>
<gene>
    <name evidence="6" type="ORF">EDD80_104224</name>
</gene>
<keyword evidence="1" id="KW-0547">Nucleotide-binding</keyword>
<keyword evidence="7" id="KW-1185">Reference proteome</keyword>
<proteinExistence type="predicted"/>
<dbReference type="AlphaFoldDB" id="A0A4R3KSN5"/>
<evidence type="ECO:0000256" key="2">
    <source>
        <dbReference type="ARBA" id="ARBA00022840"/>
    </source>
</evidence>
<dbReference type="Proteomes" id="UP000295807">
    <property type="component" value="Unassembled WGS sequence"/>
</dbReference>
<sequence length="646" mass="74004">MSIYLSAEQLSKSYHDHWLFKDLSLGISQGDKLALVGENGAGKSTLLKILCGQESPDNGSVSIREGIRIGYLRQQPHVDENTTLDAILFPTDNEVATVVKEYEKAVKDPHVSAGRMQALQDKMEEFHAWDYEARVEEITRRLGIPDLGQAFGTLSGGERKRIFLAQMLLTDPDLILLDEPTNHLDLQAIEWLENYLSGKQITLIMVTHDRYFLDKVATEILELDRGKLYRYKGNYAYFLEKKSAREEIQQTEVDRARNLLRKELEWMRRQPKARGTKSKSRIEAFHELKEKASQSFKKDKLALDMRETRQGGKILECRQISKSFGSRPIVSDFSYIFKKQDRIGIVGKNGMGKSTFLNLLTGRLSPDKGEANPGLTTQFGYFTQEAEDLNLQGRVIEEVTAIAEFITLSDGSQVSASRFLEMFLFPREKQYTFVNRLSGGERKRLQLLKVLVKQPNFLILDEPTNDFDIAALNVLEDFLEKFNGCLMLVSHDRYFMDHLVDQLFVFEGEGHIRVFNGNYSAYRAEQEEIQEEKLKQIQEEKRKQAQAVKVNPRLAEVQAGSSAGQPPATPPKKVSYKEKKEYEGLQAIIDRLEAEKKELITRMEAGNLDYAELQECGEKIAQLNEEIDEKTFRWLELDELISNFPV</sequence>
<dbReference type="InterPro" id="IPR003593">
    <property type="entry name" value="AAA+_ATPase"/>
</dbReference>
<evidence type="ECO:0000259" key="5">
    <source>
        <dbReference type="PROSITE" id="PS50893"/>
    </source>
</evidence>
<dbReference type="PROSITE" id="PS00211">
    <property type="entry name" value="ABC_TRANSPORTER_1"/>
    <property type="match status" value="2"/>
</dbReference>
<comment type="caution">
    <text evidence="6">The sequence shown here is derived from an EMBL/GenBank/DDBJ whole genome shotgun (WGS) entry which is preliminary data.</text>
</comment>
<evidence type="ECO:0000313" key="7">
    <source>
        <dbReference type="Proteomes" id="UP000295807"/>
    </source>
</evidence>
<dbReference type="Pfam" id="PF12848">
    <property type="entry name" value="ABC_tran_Xtn"/>
    <property type="match status" value="1"/>
</dbReference>
<name>A0A4R3KSN5_9SPHI</name>
<evidence type="ECO:0000256" key="4">
    <source>
        <dbReference type="SAM" id="MobiDB-lite"/>
    </source>
</evidence>
<dbReference type="OrthoDB" id="9804035at2"/>
<dbReference type="InterPro" id="IPR037118">
    <property type="entry name" value="Val-tRNA_synth_C_sf"/>
</dbReference>
<reference evidence="6 7" key="1">
    <citation type="submission" date="2019-03" db="EMBL/GenBank/DDBJ databases">
        <title>Genomic Encyclopedia of Type Strains, Phase IV (KMG-IV): sequencing the most valuable type-strain genomes for metagenomic binning, comparative biology and taxonomic classification.</title>
        <authorList>
            <person name="Goeker M."/>
        </authorList>
    </citation>
    <scope>NUCLEOTIDE SEQUENCE [LARGE SCALE GENOMIC DNA]</scope>
    <source>
        <strain evidence="6 7">DSM 21100</strain>
    </source>
</reference>
<dbReference type="InterPro" id="IPR051309">
    <property type="entry name" value="ABCF_ATPase"/>
</dbReference>
<feature type="coiled-coil region" evidence="3">
    <location>
        <begin position="582"/>
        <end position="633"/>
    </location>
</feature>
<feature type="domain" description="ABC transporter" evidence="5">
    <location>
        <begin position="315"/>
        <end position="542"/>
    </location>
</feature>
<dbReference type="GO" id="GO:0005524">
    <property type="term" value="F:ATP binding"/>
    <property type="evidence" value="ECO:0007669"/>
    <property type="project" value="UniProtKB-KW"/>
</dbReference>
<organism evidence="6 7">
    <name type="scientific">Anseongella ginsenosidimutans</name>
    <dbReference type="NCBI Taxonomy" id="496056"/>
    <lineage>
        <taxon>Bacteria</taxon>
        <taxon>Pseudomonadati</taxon>
        <taxon>Bacteroidota</taxon>
        <taxon>Sphingobacteriia</taxon>
        <taxon>Sphingobacteriales</taxon>
        <taxon>Sphingobacteriaceae</taxon>
        <taxon>Anseongella</taxon>
    </lineage>
</organism>
<evidence type="ECO:0000256" key="3">
    <source>
        <dbReference type="SAM" id="Coils"/>
    </source>
</evidence>
<dbReference type="InterPro" id="IPR032781">
    <property type="entry name" value="ABC_tran_Xtn"/>
</dbReference>
<dbReference type="SMART" id="SM00382">
    <property type="entry name" value="AAA"/>
    <property type="match status" value="2"/>
</dbReference>
<dbReference type="Pfam" id="PF16326">
    <property type="entry name" value="ABC_tran_CTD"/>
    <property type="match status" value="1"/>
</dbReference>
<dbReference type="Gene3D" id="1.10.287.380">
    <property type="entry name" value="Valyl-tRNA synthetase, C-terminal domain"/>
    <property type="match status" value="1"/>
</dbReference>
<dbReference type="PANTHER" id="PTHR42855">
    <property type="entry name" value="ABC TRANSPORTER ATP-BINDING SUBUNIT"/>
    <property type="match status" value="1"/>
</dbReference>
<dbReference type="Pfam" id="PF00005">
    <property type="entry name" value="ABC_tran"/>
    <property type="match status" value="2"/>
</dbReference>
<dbReference type="CDD" id="cd03221">
    <property type="entry name" value="ABCF_EF-3"/>
    <property type="match status" value="2"/>
</dbReference>
<dbReference type="FunFam" id="3.40.50.300:FF:000011">
    <property type="entry name" value="Putative ABC transporter ATP-binding component"/>
    <property type="match status" value="1"/>
</dbReference>
<dbReference type="GO" id="GO:0016887">
    <property type="term" value="F:ATP hydrolysis activity"/>
    <property type="evidence" value="ECO:0007669"/>
    <property type="project" value="InterPro"/>
</dbReference>
<dbReference type="InterPro" id="IPR032524">
    <property type="entry name" value="ABC_tran_C"/>
</dbReference>
<feature type="domain" description="ABC transporter" evidence="5">
    <location>
        <begin position="5"/>
        <end position="250"/>
    </location>
</feature>
<evidence type="ECO:0000256" key="1">
    <source>
        <dbReference type="ARBA" id="ARBA00022741"/>
    </source>
</evidence>
<evidence type="ECO:0000313" key="6">
    <source>
        <dbReference type="EMBL" id="TCS87873.1"/>
    </source>
</evidence>
<feature type="region of interest" description="Disordered" evidence="4">
    <location>
        <begin position="556"/>
        <end position="576"/>
    </location>
</feature>
<dbReference type="RefSeq" id="WP_132128951.1">
    <property type="nucleotide sequence ID" value="NZ_CP042432.1"/>
</dbReference>
<keyword evidence="2 6" id="KW-0067">ATP-binding</keyword>
<keyword evidence="3" id="KW-0175">Coiled coil</keyword>
<protein>
    <submittedName>
        <fullName evidence="6">ATP-binding cassette subfamily F protein uup</fullName>
    </submittedName>
</protein>
<dbReference type="EMBL" id="SMAD01000004">
    <property type="protein sequence ID" value="TCS87873.1"/>
    <property type="molecule type" value="Genomic_DNA"/>
</dbReference>
<dbReference type="PROSITE" id="PS50893">
    <property type="entry name" value="ABC_TRANSPORTER_2"/>
    <property type="match status" value="2"/>
</dbReference>
<dbReference type="Gene3D" id="3.40.50.300">
    <property type="entry name" value="P-loop containing nucleotide triphosphate hydrolases"/>
    <property type="match status" value="2"/>
</dbReference>
<dbReference type="PANTHER" id="PTHR42855:SF1">
    <property type="entry name" value="ABC TRANSPORTER DOMAIN-CONTAINING PROTEIN"/>
    <property type="match status" value="1"/>
</dbReference>
<dbReference type="InterPro" id="IPR003439">
    <property type="entry name" value="ABC_transporter-like_ATP-bd"/>
</dbReference>
<dbReference type="SUPFAM" id="SSF52540">
    <property type="entry name" value="P-loop containing nucleoside triphosphate hydrolases"/>
    <property type="match status" value="2"/>
</dbReference>
<accession>A0A4R3KSN5</accession>